<dbReference type="Gene3D" id="3.40.50.720">
    <property type="entry name" value="NAD(P)-binding Rossmann-like Domain"/>
    <property type="match status" value="1"/>
</dbReference>
<dbReference type="RefSeq" id="WP_041067724.1">
    <property type="nucleotide sequence ID" value="NZ_JXAL01000034.1"/>
</dbReference>
<reference evidence="1 2" key="1">
    <citation type="submission" date="2014-12" db="EMBL/GenBank/DDBJ databases">
        <title>Draft genome sequence of Cohnella kolymensis strain B-2846.</title>
        <authorList>
            <person name="Karlyshev A.V."/>
            <person name="Kudryashova E.B."/>
        </authorList>
    </citation>
    <scope>NUCLEOTIDE SEQUENCE [LARGE SCALE GENOMIC DNA]</scope>
    <source>
        <strain evidence="1 2">VKM B-2846</strain>
    </source>
</reference>
<sequence>MRLNPSARLKVKSDTFYLPDTDGGVYFRNNLGSFRMEGTSIDRWIEKLLPAFNGEHTMDNLTEGLPEPYSRRVYEIAETLQKNGFARDVSGDSPHELTDEVVRKFSSQMEFLDSFTGSGAYRFQKYREVKVLAAGCGPMYVSLISALLESGLPNIHMWITDTTPTDRTRLEELAAYARKTDPAVETVEVGRSEETPSSWHEIVRPYDCILYVSTQGDSLELKAIHNACREEKKIFLPALIVRQAGMAGPLVHPDSDGCWESAWRRVHESAITKDPELHTFSVTAGALLSNVIVFELFKSITGVTGSKPENRWFLLDLETFEGGWHSFYPHPFVIGRPKAQRINDFDTLLNKAKETKEAGSLLSFINRLTSAHTGILHLWEEGDLLQLPLSQCRVQAADPLSFGPAKLLPEIISMGLNHEEARRNAGLSGIEAYLARLARAPDYVGVGTGETAAEGICRGIHKCLNEELRNRDARLTPDVVEMPIAAIEDERSRFYIRVLTTMQGEPVIGRGQDTAGFPVMWVGTNGSWYGSSGLETALALRHALEQALLRAQNQNTKLPPVQGVKVSSVRLLSDKPDHRVIKEYKETSHADVLCNALNRLQQHGKKIRVFDLTWETWLKEELSGGYGVSFGEEVFN</sequence>
<dbReference type="InterPro" id="IPR022368">
    <property type="entry name" value="Thiazole_bacteriocin_mat_put"/>
</dbReference>
<proteinExistence type="predicted"/>
<dbReference type="EMBL" id="JXAL01000034">
    <property type="protein sequence ID" value="KIL34147.1"/>
    <property type="molecule type" value="Genomic_DNA"/>
</dbReference>
<organism evidence="1 2">
    <name type="scientific">Cohnella kolymensis</name>
    <dbReference type="NCBI Taxonomy" id="1590652"/>
    <lineage>
        <taxon>Bacteria</taxon>
        <taxon>Bacillati</taxon>
        <taxon>Bacillota</taxon>
        <taxon>Bacilli</taxon>
        <taxon>Bacillales</taxon>
        <taxon>Paenibacillaceae</taxon>
        <taxon>Cohnella</taxon>
    </lineage>
</organism>
<comment type="caution">
    <text evidence="1">The sequence shown here is derived from an EMBL/GenBank/DDBJ whole genome shotgun (WGS) entry which is preliminary data.</text>
</comment>
<evidence type="ECO:0000313" key="1">
    <source>
        <dbReference type="EMBL" id="KIL34147.1"/>
    </source>
</evidence>
<name>A0ABR4ZZP1_9BACL</name>
<accession>A0ABR4ZZP1</accession>
<keyword evidence="2" id="KW-1185">Reference proteome</keyword>
<evidence type="ECO:0000313" key="2">
    <source>
        <dbReference type="Proteomes" id="UP000054526"/>
    </source>
</evidence>
<dbReference type="Proteomes" id="UP000054526">
    <property type="component" value="Unassembled WGS sequence"/>
</dbReference>
<dbReference type="NCBIfam" id="TIGR03693">
    <property type="entry name" value="ocin_ThiF_like"/>
    <property type="match status" value="1"/>
</dbReference>
<gene>
    <name evidence="1" type="ORF">SD71_20895</name>
</gene>
<protein>
    <submittedName>
        <fullName evidence="1">Bacteriocin maturation protein</fullName>
    </submittedName>
</protein>